<dbReference type="InterPro" id="IPR000425">
    <property type="entry name" value="MIP"/>
</dbReference>
<protein>
    <submittedName>
        <fullName evidence="8">Aquaporin Z</fullName>
    </submittedName>
</protein>
<feature type="transmembrane region" description="Helical" evidence="7">
    <location>
        <begin position="27"/>
        <end position="45"/>
    </location>
</feature>
<dbReference type="Proteomes" id="UP000664164">
    <property type="component" value="Unassembled WGS sequence"/>
</dbReference>
<keyword evidence="4 7" id="KW-1133">Transmembrane helix</keyword>
<organism evidence="8 9">
    <name type="scientific">Arthrobacter cavernae</name>
    <dbReference type="NCBI Taxonomy" id="2817681"/>
    <lineage>
        <taxon>Bacteria</taxon>
        <taxon>Bacillati</taxon>
        <taxon>Actinomycetota</taxon>
        <taxon>Actinomycetes</taxon>
        <taxon>Micrococcales</taxon>
        <taxon>Micrococcaceae</taxon>
        <taxon>Arthrobacter</taxon>
    </lineage>
</organism>
<dbReference type="GO" id="GO:0016020">
    <property type="term" value="C:membrane"/>
    <property type="evidence" value="ECO:0007669"/>
    <property type="project" value="UniProtKB-SubCell"/>
</dbReference>
<dbReference type="NCBIfam" id="TIGR00861">
    <property type="entry name" value="MIP"/>
    <property type="match status" value="1"/>
</dbReference>
<evidence type="ECO:0000313" key="9">
    <source>
        <dbReference type="Proteomes" id="UP000664164"/>
    </source>
</evidence>
<feature type="transmembrane region" description="Helical" evidence="7">
    <location>
        <begin position="155"/>
        <end position="178"/>
    </location>
</feature>
<dbReference type="CDD" id="cd00333">
    <property type="entry name" value="MIP"/>
    <property type="match status" value="1"/>
</dbReference>
<dbReference type="Gene3D" id="1.20.1080.10">
    <property type="entry name" value="Glycerol uptake facilitator protein"/>
    <property type="match status" value="1"/>
</dbReference>
<dbReference type="InterPro" id="IPR022357">
    <property type="entry name" value="MIP_CS"/>
</dbReference>
<evidence type="ECO:0000256" key="3">
    <source>
        <dbReference type="ARBA" id="ARBA00022692"/>
    </source>
</evidence>
<feature type="transmembrane region" description="Helical" evidence="7">
    <location>
        <begin position="57"/>
        <end position="78"/>
    </location>
</feature>
<dbReference type="SUPFAM" id="SSF81338">
    <property type="entry name" value="Aquaporin-like"/>
    <property type="match status" value="1"/>
</dbReference>
<dbReference type="AlphaFoldDB" id="A0A939HHP4"/>
<keyword evidence="2 6" id="KW-0813">Transport</keyword>
<dbReference type="PANTHER" id="PTHR45724:SF13">
    <property type="entry name" value="AQUAPORIN NIP1-1-RELATED"/>
    <property type="match status" value="1"/>
</dbReference>
<evidence type="ECO:0000256" key="6">
    <source>
        <dbReference type="RuleBase" id="RU000477"/>
    </source>
</evidence>
<gene>
    <name evidence="8" type="primary">aqpZ</name>
    <name evidence="8" type="ORF">J1902_09275</name>
</gene>
<dbReference type="InterPro" id="IPR023271">
    <property type="entry name" value="Aquaporin-like"/>
</dbReference>
<dbReference type="GO" id="GO:0015267">
    <property type="term" value="F:channel activity"/>
    <property type="evidence" value="ECO:0007669"/>
    <property type="project" value="InterPro"/>
</dbReference>
<dbReference type="PROSITE" id="PS00221">
    <property type="entry name" value="MIP"/>
    <property type="match status" value="1"/>
</dbReference>
<comment type="subcellular location">
    <subcellularLocation>
        <location evidence="1">Membrane</location>
        <topology evidence="1">Multi-pass membrane protein</topology>
    </subcellularLocation>
</comment>
<feature type="transmembrane region" description="Helical" evidence="7">
    <location>
        <begin position="185"/>
        <end position="207"/>
    </location>
</feature>
<dbReference type="PRINTS" id="PR00783">
    <property type="entry name" value="MINTRINSICP"/>
</dbReference>
<dbReference type="Pfam" id="PF00230">
    <property type="entry name" value="MIP"/>
    <property type="match status" value="1"/>
</dbReference>
<feature type="transmembrane region" description="Helical" evidence="7">
    <location>
        <begin position="227"/>
        <end position="251"/>
    </location>
</feature>
<name>A0A939HHP4_9MICC</name>
<keyword evidence="9" id="KW-1185">Reference proteome</keyword>
<comment type="caution">
    <text evidence="8">The sequence shown here is derived from an EMBL/GenBank/DDBJ whole genome shotgun (WGS) entry which is preliminary data.</text>
</comment>
<evidence type="ECO:0000256" key="1">
    <source>
        <dbReference type="ARBA" id="ARBA00004141"/>
    </source>
</evidence>
<sequence length="260" mass="25965">MATENPAAPKDDVADAPALFRRLGAEVFGTFLLVFAGMGTVLFAAKFPGADATNPLGVGFIGVSLALGLTVLAGAYAVGHISGAHFNPAVTVGVAIAGRLPWKDVPAYIGAQVVGAVLGSSLLAAIAAGGPAGFFESARAGGFASNGYGEHSPGGFGLVSALLVEFILTAVFVLVILLVTDKAAVAGFAPLVIGLTLTLIHLASIPVTNTSVNPARSFATALYDGGGWAFGQLWVFIVAPIAGAALGAIVYKTVLGSKKS</sequence>
<feature type="transmembrane region" description="Helical" evidence="7">
    <location>
        <begin position="114"/>
        <end position="135"/>
    </location>
</feature>
<dbReference type="PANTHER" id="PTHR45724">
    <property type="entry name" value="AQUAPORIN NIP2-1"/>
    <property type="match status" value="1"/>
</dbReference>
<evidence type="ECO:0000256" key="7">
    <source>
        <dbReference type="SAM" id="Phobius"/>
    </source>
</evidence>
<dbReference type="InterPro" id="IPR034294">
    <property type="entry name" value="Aquaporin_transptr"/>
</dbReference>
<evidence type="ECO:0000313" key="8">
    <source>
        <dbReference type="EMBL" id="MBO1268162.1"/>
    </source>
</evidence>
<evidence type="ECO:0000256" key="2">
    <source>
        <dbReference type="ARBA" id="ARBA00022448"/>
    </source>
</evidence>
<reference evidence="8" key="1">
    <citation type="submission" date="2021-03" db="EMBL/GenBank/DDBJ databases">
        <title>A new species, PO-11, isolated from a karst cave deposit.</title>
        <authorList>
            <person name="Zhaoxiaoyong W."/>
        </authorList>
    </citation>
    <scope>NUCLEOTIDE SEQUENCE</scope>
    <source>
        <strain evidence="8">PO-11</strain>
    </source>
</reference>
<dbReference type="RefSeq" id="WP_207615960.1">
    <property type="nucleotide sequence ID" value="NZ_JAFNLL010000017.1"/>
</dbReference>
<accession>A0A939HHP4</accession>
<keyword evidence="5 7" id="KW-0472">Membrane</keyword>
<evidence type="ECO:0000256" key="4">
    <source>
        <dbReference type="ARBA" id="ARBA00022989"/>
    </source>
</evidence>
<dbReference type="NCBIfam" id="NF003838">
    <property type="entry name" value="PRK05420.1"/>
    <property type="match status" value="1"/>
</dbReference>
<keyword evidence="3 6" id="KW-0812">Transmembrane</keyword>
<dbReference type="EMBL" id="JAFNLL010000017">
    <property type="protein sequence ID" value="MBO1268162.1"/>
    <property type="molecule type" value="Genomic_DNA"/>
</dbReference>
<comment type="similarity">
    <text evidence="6">Belongs to the MIP/aquaporin (TC 1.A.8) family.</text>
</comment>
<proteinExistence type="inferred from homology"/>
<evidence type="ECO:0000256" key="5">
    <source>
        <dbReference type="ARBA" id="ARBA00023136"/>
    </source>
</evidence>